<evidence type="ECO:0000313" key="4">
    <source>
        <dbReference type="Proteomes" id="UP001319104"/>
    </source>
</evidence>
<dbReference type="RefSeq" id="WP_213946132.1">
    <property type="nucleotide sequence ID" value="NZ_JAHCMY010000010.1"/>
</dbReference>
<dbReference type="NCBIfam" id="TIGR02145">
    <property type="entry name" value="Fib_succ_major"/>
    <property type="match status" value="1"/>
</dbReference>
<feature type="region of interest" description="Disordered" evidence="1">
    <location>
        <begin position="211"/>
        <end position="279"/>
    </location>
</feature>
<keyword evidence="4" id="KW-1185">Reference proteome</keyword>
<feature type="compositionally biased region" description="Acidic residues" evidence="1">
    <location>
        <begin position="241"/>
        <end position="271"/>
    </location>
</feature>
<dbReference type="Pfam" id="PF09603">
    <property type="entry name" value="Fib_succ_major"/>
    <property type="match status" value="1"/>
</dbReference>
<dbReference type="InterPro" id="IPR011871">
    <property type="entry name" value="Fib_succ_major"/>
</dbReference>
<comment type="caution">
    <text evidence="3">The sequence shown here is derived from an EMBL/GenBank/DDBJ whole genome shotgun (WGS) entry which is preliminary data.</text>
</comment>
<proteinExistence type="predicted"/>
<name>A0AAP2CIB4_9BACT</name>
<dbReference type="PROSITE" id="PS51257">
    <property type="entry name" value="PROKAR_LIPOPROTEIN"/>
    <property type="match status" value="1"/>
</dbReference>
<accession>A0AAP2CIB4</accession>
<evidence type="ECO:0000259" key="2">
    <source>
        <dbReference type="Pfam" id="PF09603"/>
    </source>
</evidence>
<sequence length="509" mass="57241">MKNLIFYIAAILFLTTACRLGDEEREDSVGDVNFQPIQVDQFMLVGEDSTLNPSEWRHVFPERARININHVHSGQTHQLDFNPNDEGVNSIELPFGAYTYTLMIEGGTAEDFLPVEASGSFVLTGRSINVPLDATTEHGLVTLKNQYVEAAQLLVEETNYELGLLDSEEHFYKYVRRGLPTQLQIQDNVNLSNFARNFTMRSRRHFHFYLNTPPVQQDPTDPTQPGEPSDPIYPINPIDPGEPDDPDEDPDDPDDEDPSGPDDPTDPDPNPDDPSTGGIRFVELAMGDFSYEERPVDVPGQQAENFVRDADGNSYRIIRIGNQYWMGENLRTTTYCNGDDIPEVGASNDWLSLNSGVYTRFNNSQEYGRPYGNYYTQEAVQDSRGLCPCGWKIPSNADWQQLISTLGGNAAAGGRMKNPTTDRWKYPNTGANNDSGFNAIGAGWVTVTENPDQYPGISGPYNWLYERGAWWSSTGNYFAQLYYNRAEVRLEEFYATGTANAFNVRCIRE</sequence>
<protein>
    <submittedName>
        <fullName evidence="3">Fibrobacter succinogenes major paralogous domain-containing protein</fullName>
    </submittedName>
</protein>
<evidence type="ECO:0000256" key="1">
    <source>
        <dbReference type="SAM" id="MobiDB-lite"/>
    </source>
</evidence>
<dbReference type="Proteomes" id="UP001319104">
    <property type="component" value="Unassembled WGS sequence"/>
</dbReference>
<dbReference type="AlphaFoldDB" id="A0AAP2CIB4"/>
<evidence type="ECO:0000313" key="3">
    <source>
        <dbReference type="EMBL" id="MBS9525273.1"/>
    </source>
</evidence>
<dbReference type="EMBL" id="JAHCMY010000010">
    <property type="protein sequence ID" value="MBS9525273.1"/>
    <property type="molecule type" value="Genomic_DNA"/>
</dbReference>
<feature type="compositionally biased region" description="Low complexity" evidence="1">
    <location>
        <begin position="212"/>
        <end position="224"/>
    </location>
</feature>
<feature type="domain" description="Fibrobacter succinogenes major paralogous" evidence="2">
    <location>
        <begin position="318"/>
        <end position="508"/>
    </location>
</feature>
<organism evidence="3 4">
    <name type="scientific">Litoribacter ruber</name>
    <dbReference type="NCBI Taxonomy" id="702568"/>
    <lineage>
        <taxon>Bacteria</taxon>
        <taxon>Pseudomonadati</taxon>
        <taxon>Bacteroidota</taxon>
        <taxon>Cytophagia</taxon>
        <taxon>Cytophagales</taxon>
        <taxon>Cyclobacteriaceae</taxon>
        <taxon>Litoribacter</taxon>
    </lineage>
</organism>
<reference evidence="3 4" key="1">
    <citation type="submission" date="2021-05" db="EMBL/GenBank/DDBJ databases">
        <authorList>
            <person name="Zhang Z.D."/>
            <person name="Osman G."/>
        </authorList>
    </citation>
    <scope>NUCLEOTIDE SEQUENCE [LARGE SCALE GENOMIC DNA]</scope>
    <source>
        <strain evidence="3 4">KCTC 32217</strain>
    </source>
</reference>
<gene>
    <name evidence="3" type="ORF">KI659_14740</name>
</gene>